<dbReference type="InterPro" id="IPR045175">
    <property type="entry name" value="M28_fam"/>
</dbReference>
<feature type="domain" description="Peptidase M28" evidence="2">
    <location>
        <begin position="106"/>
        <end position="322"/>
    </location>
</feature>
<keyword evidence="4" id="KW-1185">Reference proteome</keyword>
<dbReference type="PANTHER" id="PTHR12147:SF26">
    <property type="entry name" value="PEPTIDASE M28 DOMAIN-CONTAINING PROTEIN"/>
    <property type="match status" value="1"/>
</dbReference>
<dbReference type="Pfam" id="PF04389">
    <property type="entry name" value="Peptidase_M28"/>
    <property type="match status" value="1"/>
</dbReference>
<name>A0ABY4G855_9BACT</name>
<reference evidence="3" key="1">
    <citation type="submission" date="2022-04" db="EMBL/GenBank/DDBJ databases">
        <title>Hymenobacter sp. isolated from the air.</title>
        <authorList>
            <person name="Won M."/>
            <person name="Lee C.-M."/>
            <person name="Woen H.-Y."/>
            <person name="Kwon S.-W."/>
        </authorList>
    </citation>
    <scope>NUCLEOTIDE SEQUENCE</scope>
    <source>
        <strain evidence="3">5420S-77</strain>
    </source>
</reference>
<dbReference type="PANTHER" id="PTHR12147">
    <property type="entry name" value="METALLOPEPTIDASE M28 FAMILY MEMBER"/>
    <property type="match status" value="1"/>
</dbReference>
<dbReference type="Proteomes" id="UP000830401">
    <property type="component" value="Chromosome"/>
</dbReference>
<accession>A0ABY4G855</accession>
<gene>
    <name evidence="3" type="ORF">MUN86_04050</name>
</gene>
<dbReference type="Gene3D" id="3.40.630.10">
    <property type="entry name" value="Zn peptidases"/>
    <property type="match status" value="1"/>
</dbReference>
<feature type="signal peptide" evidence="1">
    <location>
        <begin position="1"/>
        <end position="19"/>
    </location>
</feature>
<dbReference type="InterPro" id="IPR007484">
    <property type="entry name" value="Peptidase_M28"/>
</dbReference>
<proteinExistence type="predicted"/>
<organism evidence="3 4">
    <name type="scientific">Hymenobacter volaticus</name>
    <dbReference type="NCBI Taxonomy" id="2932254"/>
    <lineage>
        <taxon>Bacteria</taxon>
        <taxon>Pseudomonadati</taxon>
        <taxon>Bacteroidota</taxon>
        <taxon>Cytophagia</taxon>
        <taxon>Cytophagales</taxon>
        <taxon>Hymenobacteraceae</taxon>
        <taxon>Hymenobacter</taxon>
    </lineage>
</organism>
<evidence type="ECO:0000313" key="4">
    <source>
        <dbReference type="Proteomes" id="UP000830401"/>
    </source>
</evidence>
<sequence length="329" mass="36494">MLPLPIAVCGLLVAVLGVAACEQHNSQRGVISTHSTSQPHQLMRADQNRLYADVKFLTSLQPARHYRNLNSLNAAADHIKAVFLGLESGHVEEQPFKADGRQYRNIICWFGPADAPRLVVGAHYDVCGDQPGADDNASAVAGLLETARLLQHLGSNQKYRVELVAYPNEEPPYFATEYMGSAVHAKSLHEAKVTVRAMLCYEMIGYFRDEPGSQRFPNEQIAALYPNTGNFITVVGRVGQEGFTQQVQELMKAQAVIDVQRINLPAEMGLAGLSDHRNYWKYGYDALMINDTSFLRNPNYHLPSDTIDTLDFRRMAEVVNGVYAAIMGL</sequence>
<keyword evidence="1" id="KW-0732">Signal</keyword>
<evidence type="ECO:0000256" key="1">
    <source>
        <dbReference type="SAM" id="SignalP"/>
    </source>
</evidence>
<protein>
    <submittedName>
        <fullName evidence="3">M28 family peptidase</fullName>
    </submittedName>
</protein>
<evidence type="ECO:0000313" key="3">
    <source>
        <dbReference type="EMBL" id="UOQ67088.1"/>
    </source>
</evidence>
<evidence type="ECO:0000259" key="2">
    <source>
        <dbReference type="Pfam" id="PF04389"/>
    </source>
</evidence>
<dbReference type="EMBL" id="CP095061">
    <property type="protein sequence ID" value="UOQ67088.1"/>
    <property type="molecule type" value="Genomic_DNA"/>
</dbReference>
<feature type="chain" id="PRO_5047272389" evidence="1">
    <location>
        <begin position="20"/>
        <end position="329"/>
    </location>
</feature>
<dbReference type="SUPFAM" id="SSF53187">
    <property type="entry name" value="Zn-dependent exopeptidases"/>
    <property type="match status" value="1"/>
</dbReference>
<dbReference type="RefSeq" id="WP_245122059.1">
    <property type="nucleotide sequence ID" value="NZ_CP095061.1"/>
</dbReference>